<comment type="caution">
    <text evidence="7">The sequence shown here is derived from an EMBL/GenBank/DDBJ whole genome shotgun (WGS) entry which is preliminary data.</text>
</comment>
<dbReference type="EMBL" id="JAAMPC010000003">
    <property type="protein sequence ID" value="KAG2320333.1"/>
    <property type="molecule type" value="Genomic_DNA"/>
</dbReference>
<keyword evidence="4" id="KW-0804">Transcription</keyword>
<dbReference type="AlphaFoldDB" id="A0A8X8B3I3"/>
<evidence type="ECO:0000256" key="4">
    <source>
        <dbReference type="ARBA" id="ARBA00023163"/>
    </source>
</evidence>
<dbReference type="GO" id="GO:0006355">
    <property type="term" value="P:regulation of DNA-templated transcription"/>
    <property type="evidence" value="ECO:0007669"/>
    <property type="project" value="InterPro"/>
</dbReference>
<evidence type="ECO:0000256" key="1">
    <source>
        <dbReference type="ARBA" id="ARBA00004123"/>
    </source>
</evidence>
<keyword evidence="2" id="KW-0805">Transcription regulation</keyword>
<dbReference type="Gene3D" id="2.170.150.80">
    <property type="entry name" value="NAC domain"/>
    <property type="match status" value="1"/>
</dbReference>
<protein>
    <recommendedName>
        <fullName evidence="6">NAC domain-containing protein</fullName>
    </recommendedName>
</protein>
<dbReference type="Pfam" id="PF02365">
    <property type="entry name" value="NAM"/>
    <property type="match status" value="1"/>
</dbReference>
<dbReference type="SUPFAM" id="SSF101941">
    <property type="entry name" value="NAC domain"/>
    <property type="match status" value="1"/>
</dbReference>
<sequence>MVDPHPVGFRFRPTDDEIVDHYIKSKNMDGNTTRVDEVISTVDIYSFDPLELASQSSSARKATDNVLYFFCRKENKYNRGERQSRKTKSGSWKKTGVTTNIMRKRGDRQKIGEKRVFVFQYSKNLGGAKPKSDWVMHEYVATFVSLTRVTFGYS</sequence>
<keyword evidence="5" id="KW-0539">Nucleus</keyword>
<reference evidence="7 8" key="1">
    <citation type="submission" date="2020-02" db="EMBL/GenBank/DDBJ databases">
        <authorList>
            <person name="Ma Q."/>
            <person name="Huang Y."/>
            <person name="Song X."/>
            <person name="Pei D."/>
        </authorList>
    </citation>
    <scope>NUCLEOTIDE SEQUENCE [LARGE SCALE GENOMIC DNA]</scope>
    <source>
        <strain evidence="7">Sxm20200214</strain>
        <tissue evidence="7">Leaf</tissue>
    </source>
</reference>
<dbReference type="OrthoDB" id="774757at2759"/>
<evidence type="ECO:0000313" key="8">
    <source>
        <dbReference type="Proteomes" id="UP000886595"/>
    </source>
</evidence>
<dbReference type="PANTHER" id="PTHR31989">
    <property type="entry name" value="NAC DOMAIN-CONTAINING PROTEIN 82-RELATED"/>
    <property type="match status" value="1"/>
</dbReference>
<organism evidence="7 8">
    <name type="scientific">Brassica carinata</name>
    <name type="common">Ethiopian mustard</name>
    <name type="synonym">Abyssinian cabbage</name>
    <dbReference type="NCBI Taxonomy" id="52824"/>
    <lineage>
        <taxon>Eukaryota</taxon>
        <taxon>Viridiplantae</taxon>
        <taxon>Streptophyta</taxon>
        <taxon>Embryophyta</taxon>
        <taxon>Tracheophyta</taxon>
        <taxon>Spermatophyta</taxon>
        <taxon>Magnoliopsida</taxon>
        <taxon>eudicotyledons</taxon>
        <taxon>Gunneridae</taxon>
        <taxon>Pentapetalae</taxon>
        <taxon>rosids</taxon>
        <taxon>malvids</taxon>
        <taxon>Brassicales</taxon>
        <taxon>Brassicaceae</taxon>
        <taxon>Brassiceae</taxon>
        <taxon>Brassica</taxon>
    </lineage>
</organism>
<evidence type="ECO:0000259" key="6">
    <source>
        <dbReference type="PROSITE" id="PS51005"/>
    </source>
</evidence>
<dbReference type="PROSITE" id="PS51005">
    <property type="entry name" value="NAC"/>
    <property type="match status" value="1"/>
</dbReference>
<proteinExistence type="predicted"/>
<evidence type="ECO:0000256" key="3">
    <source>
        <dbReference type="ARBA" id="ARBA00023125"/>
    </source>
</evidence>
<dbReference type="InterPro" id="IPR003441">
    <property type="entry name" value="NAC-dom"/>
</dbReference>
<dbReference type="InterPro" id="IPR036093">
    <property type="entry name" value="NAC_dom_sf"/>
</dbReference>
<evidence type="ECO:0000256" key="2">
    <source>
        <dbReference type="ARBA" id="ARBA00023015"/>
    </source>
</evidence>
<gene>
    <name evidence="7" type="ORF">Bca52824_013546</name>
</gene>
<dbReference type="Proteomes" id="UP000886595">
    <property type="component" value="Unassembled WGS sequence"/>
</dbReference>
<feature type="domain" description="NAC" evidence="6">
    <location>
        <begin position="5"/>
        <end position="154"/>
    </location>
</feature>
<evidence type="ECO:0000313" key="7">
    <source>
        <dbReference type="EMBL" id="KAG2320333.1"/>
    </source>
</evidence>
<dbReference type="GO" id="GO:0003677">
    <property type="term" value="F:DNA binding"/>
    <property type="evidence" value="ECO:0007669"/>
    <property type="project" value="UniProtKB-KW"/>
</dbReference>
<dbReference type="GO" id="GO:0005634">
    <property type="term" value="C:nucleus"/>
    <property type="evidence" value="ECO:0007669"/>
    <property type="project" value="UniProtKB-SubCell"/>
</dbReference>
<evidence type="ECO:0000256" key="5">
    <source>
        <dbReference type="ARBA" id="ARBA00023242"/>
    </source>
</evidence>
<comment type="subcellular location">
    <subcellularLocation>
        <location evidence="1">Nucleus</location>
    </subcellularLocation>
</comment>
<accession>A0A8X8B3I3</accession>
<keyword evidence="3" id="KW-0238">DNA-binding</keyword>
<keyword evidence="8" id="KW-1185">Reference proteome</keyword>
<name>A0A8X8B3I3_BRACI</name>